<gene>
    <name evidence="2" type="ORF">SAMN04487864_11542</name>
</gene>
<keyword evidence="3" id="KW-1185">Reference proteome</keyword>
<evidence type="ECO:0000313" key="3">
    <source>
        <dbReference type="Proteomes" id="UP000198943"/>
    </source>
</evidence>
<feature type="compositionally biased region" description="Basic and acidic residues" evidence="1">
    <location>
        <begin position="20"/>
        <end position="30"/>
    </location>
</feature>
<dbReference type="InterPro" id="IPR019626">
    <property type="entry name" value="Stress-induced_KGG_rpt"/>
</dbReference>
<proteinExistence type="predicted"/>
<reference evidence="3" key="1">
    <citation type="submission" date="2016-10" db="EMBL/GenBank/DDBJ databases">
        <authorList>
            <person name="Varghese N."/>
            <person name="Submissions S."/>
        </authorList>
    </citation>
    <scope>NUCLEOTIDE SEQUENCE [LARGE SCALE GENOMIC DNA]</scope>
    <source>
        <strain evidence="3">DSM 11005</strain>
    </source>
</reference>
<feature type="compositionally biased region" description="Basic and acidic residues" evidence="1">
    <location>
        <begin position="108"/>
        <end position="120"/>
    </location>
</feature>
<evidence type="ECO:0000256" key="1">
    <source>
        <dbReference type="SAM" id="MobiDB-lite"/>
    </source>
</evidence>
<evidence type="ECO:0000313" key="2">
    <source>
        <dbReference type="EMBL" id="SDC69914.1"/>
    </source>
</evidence>
<feature type="compositionally biased region" description="Basic and acidic residues" evidence="1">
    <location>
        <begin position="1"/>
        <end position="12"/>
    </location>
</feature>
<dbReference type="EMBL" id="FMYW01000015">
    <property type="protein sequence ID" value="SDC69914.1"/>
    <property type="molecule type" value="Genomic_DNA"/>
</dbReference>
<name>A0A1G6NRD2_9FIRM</name>
<dbReference type="RefSeq" id="WP_093731000.1">
    <property type="nucleotide sequence ID" value="NZ_FMYW01000015.1"/>
</dbReference>
<organism evidence="2 3">
    <name type="scientific">Succiniclasticum ruminis</name>
    <dbReference type="NCBI Taxonomy" id="40841"/>
    <lineage>
        <taxon>Bacteria</taxon>
        <taxon>Bacillati</taxon>
        <taxon>Bacillota</taxon>
        <taxon>Negativicutes</taxon>
        <taxon>Acidaminococcales</taxon>
        <taxon>Acidaminococcaceae</taxon>
        <taxon>Succiniclasticum</taxon>
    </lineage>
</organism>
<dbReference type="Proteomes" id="UP000198943">
    <property type="component" value="Unassembled WGS sequence"/>
</dbReference>
<evidence type="ECO:0008006" key="4">
    <source>
        <dbReference type="Google" id="ProtNLM"/>
    </source>
</evidence>
<protein>
    <recommendedName>
        <fullName evidence="4">DUF5681 domain-containing protein</fullName>
    </recommendedName>
</protein>
<sequence length="130" mass="14227">MAEGKAKNKGHENLIPFSKRSKEEARESGRKGGKKSGQSRALKKTLTESLKELCTPEEINEMNRRLLMMAKHGNLKAYELIRDGLGEKPTDKVEITGNINIADTLKAARERARAAKEKAAGQEPPGGDDG</sequence>
<dbReference type="AlphaFoldDB" id="A0A1G6NRD2"/>
<feature type="region of interest" description="Disordered" evidence="1">
    <location>
        <begin position="1"/>
        <end position="48"/>
    </location>
</feature>
<dbReference type="Pfam" id="PF10685">
    <property type="entry name" value="KGG"/>
    <property type="match status" value="1"/>
</dbReference>
<feature type="region of interest" description="Disordered" evidence="1">
    <location>
        <begin position="108"/>
        <end position="130"/>
    </location>
</feature>
<accession>A0A1G6NRD2</accession>